<reference evidence="3 4" key="1">
    <citation type="submission" date="2021-06" db="EMBL/GenBank/DDBJ databases">
        <title>Caerostris darwini draft genome.</title>
        <authorList>
            <person name="Kono N."/>
            <person name="Arakawa K."/>
        </authorList>
    </citation>
    <scope>NUCLEOTIDE SEQUENCE [LARGE SCALE GENOMIC DNA]</scope>
</reference>
<gene>
    <name evidence="3" type="primary">X975_20056</name>
    <name evidence="3" type="ORF">CDAR_427321</name>
</gene>
<dbReference type="Proteomes" id="UP001054837">
    <property type="component" value="Unassembled WGS sequence"/>
</dbReference>
<evidence type="ECO:0000256" key="1">
    <source>
        <dbReference type="SAM" id="Coils"/>
    </source>
</evidence>
<evidence type="ECO:0000256" key="2">
    <source>
        <dbReference type="SAM" id="SignalP"/>
    </source>
</evidence>
<dbReference type="EMBL" id="BPLQ01003027">
    <property type="protein sequence ID" value="GIX97326.1"/>
    <property type="molecule type" value="Genomic_DNA"/>
</dbReference>
<feature type="coiled-coil region" evidence="1">
    <location>
        <begin position="113"/>
        <end position="140"/>
    </location>
</feature>
<keyword evidence="1" id="KW-0175">Coiled coil</keyword>
<feature type="signal peptide" evidence="2">
    <location>
        <begin position="1"/>
        <end position="17"/>
    </location>
</feature>
<protein>
    <submittedName>
        <fullName evidence="3">Uncharacterized protein</fullName>
    </submittedName>
</protein>
<dbReference type="AlphaFoldDB" id="A0AAV4PMD8"/>
<evidence type="ECO:0000313" key="4">
    <source>
        <dbReference type="Proteomes" id="UP001054837"/>
    </source>
</evidence>
<proteinExistence type="predicted"/>
<accession>A0AAV4PMD8</accession>
<organism evidence="3 4">
    <name type="scientific">Caerostris darwini</name>
    <dbReference type="NCBI Taxonomy" id="1538125"/>
    <lineage>
        <taxon>Eukaryota</taxon>
        <taxon>Metazoa</taxon>
        <taxon>Ecdysozoa</taxon>
        <taxon>Arthropoda</taxon>
        <taxon>Chelicerata</taxon>
        <taxon>Arachnida</taxon>
        <taxon>Araneae</taxon>
        <taxon>Araneomorphae</taxon>
        <taxon>Entelegynae</taxon>
        <taxon>Araneoidea</taxon>
        <taxon>Araneidae</taxon>
        <taxon>Caerostris</taxon>
    </lineage>
</organism>
<comment type="caution">
    <text evidence="3">The sequence shown here is derived from an EMBL/GenBank/DDBJ whole genome shotgun (WGS) entry which is preliminary data.</text>
</comment>
<keyword evidence="4" id="KW-1185">Reference proteome</keyword>
<keyword evidence="2" id="KW-0732">Signal</keyword>
<name>A0AAV4PMD8_9ARAC</name>
<evidence type="ECO:0000313" key="3">
    <source>
        <dbReference type="EMBL" id="GIX97326.1"/>
    </source>
</evidence>
<feature type="chain" id="PRO_5043808710" evidence="2">
    <location>
        <begin position="18"/>
        <end position="233"/>
    </location>
</feature>
<sequence length="233" mass="26792">MFIYALLILVVWGGATATVDKCEEGGGGQKCSKQIEVGYLRFPQSEADIDRMCPIVLKFADCLKDYEDECGAEKERENVQKLIDLTNDLCREDSQLRISLLPNLACIENQINRSNCNQEIRDDLEELKDYIEEFETAQNMFSDMWLDYQCLYVAMEIACYATDISENCGKEAEDVSMEILMRAEYLDDYCPETSREKRTRGYENVGFGTLRGNRTEEHFFNALNVFCEILTVS</sequence>